<feature type="signal peptide" evidence="1">
    <location>
        <begin position="1"/>
        <end position="22"/>
    </location>
</feature>
<accession>A0A7W4PQN7</accession>
<reference evidence="2 3" key="1">
    <citation type="submission" date="2020-04" db="EMBL/GenBank/DDBJ databases">
        <title>Description of novel Gluconacetobacter.</title>
        <authorList>
            <person name="Sombolestani A."/>
        </authorList>
    </citation>
    <scope>NUCLEOTIDE SEQUENCE [LARGE SCALE GENOMIC DNA]</scope>
    <source>
        <strain evidence="2 3">LMG 27800</strain>
    </source>
</reference>
<name>A0A7W4PQN7_9PROT</name>
<dbReference type="AlphaFoldDB" id="A0A7W4PQN7"/>
<evidence type="ECO:0000313" key="3">
    <source>
        <dbReference type="Proteomes" id="UP000540556"/>
    </source>
</evidence>
<comment type="caution">
    <text evidence="2">The sequence shown here is derived from an EMBL/GenBank/DDBJ whole genome shotgun (WGS) entry which is preliminary data.</text>
</comment>
<proteinExistence type="predicted"/>
<keyword evidence="3" id="KW-1185">Reference proteome</keyword>
<evidence type="ECO:0000256" key="1">
    <source>
        <dbReference type="SAM" id="SignalP"/>
    </source>
</evidence>
<dbReference type="EMBL" id="JABEQK010000019">
    <property type="protein sequence ID" value="MBB2206588.1"/>
    <property type="molecule type" value="Genomic_DNA"/>
</dbReference>
<protein>
    <recommendedName>
        <fullName evidence="4">EF-hand domain-containing protein</fullName>
    </recommendedName>
</protein>
<gene>
    <name evidence="2" type="ORF">HLH27_16450</name>
</gene>
<keyword evidence="1" id="KW-0732">Signal</keyword>
<evidence type="ECO:0000313" key="2">
    <source>
        <dbReference type="EMBL" id="MBB2206588.1"/>
    </source>
</evidence>
<sequence>MRHGGWMALMALLAAIGAPAQAHRLDEYLQATTIDLARDGITLRLRLTPGVDVAARVIGQIDRNGDGVLSAQEQQNYAEQVARTLSLSLNGTSIALHPDAGAFPTVAAMRGGAGTIDLAFDVRTRLENGAYRLAYSNGASGPDTVWLANCLLPRDSSIHVTQQHRSADQSSYRLDFVVGDGKSAR</sequence>
<evidence type="ECO:0008006" key="4">
    <source>
        <dbReference type="Google" id="ProtNLM"/>
    </source>
</evidence>
<feature type="chain" id="PRO_5031065437" description="EF-hand domain-containing protein" evidence="1">
    <location>
        <begin position="23"/>
        <end position="185"/>
    </location>
</feature>
<organism evidence="2 3">
    <name type="scientific">Gluconacetobacter takamatsuzukensis</name>
    <dbReference type="NCBI Taxonomy" id="1286190"/>
    <lineage>
        <taxon>Bacteria</taxon>
        <taxon>Pseudomonadati</taxon>
        <taxon>Pseudomonadota</taxon>
        <taxon>Alphaproteobacteria</taxon>
        <taxon>Acetobacterales</taxon>
        <taxon>Acetobacteraceae</taxon>
        <taxon>Gluconacetobacter</taxon>
    </lineage>
</organism>
<dbReference type="Proteomes" id="UP000540556">
    <property type="component" value="Unassembled WGS sequence"/>
</dbReference>